<reference evidence="2" key="1">
    <citation type="submission" date="2023-05" db="EMBL/GenBank/DDBJ databases">
        <title>Nepenthes gracilis genome sequencing.</title>
        <authorList>
            <person name="Fukushima K."/>
        </authorList>
    </citation>
    <scope>NUCLEOTIDE SEQUENCE</scope>
    <source>
        <strain evidence="2">SING2019-196</strain>
    </source>
</reference>
<evidence type="ECO:0000256" key="1">
    <source>
        <dbReference type="SAM" id="MobiDB-lite"/>
    </source>
</evidence>
<feature type="region of interest" description="Disordered" evidence="1">
    <location>
        <begin position="1"/>
        <end position="44"/>
    </location>
</feature>
<accession>A0AAD3XHL9</accession>
<gene>
    <name evidence="2" type="ORF">Nepgr_006625</name>
</gene>
<organism evidence="2 3">
    <name type="scientific">Nepenthes gracilis</name>
    <name type="common">Slender pitcher plant</name>
    <dbReference type="NCBI Taxonomy" id="150966"/>
    <lineage>
        <taxon>Eukaryota</taxon>
        <taxon>Viridiplantae</taxon>
        <taxon>Streptophyta</taxon>
        <taxon>Embryophyta</taxon>
        <taxon>Tracheophyta</taxon>
        <taxon>Spermatophyta</taxon>
        <taxon>Magnoliopsida</taxon>
        <taxon>eudicotyledons</taxon>
        <taxon>Gunneridae</taxon>
        <taxon>Pentapetalae</taxon>
        <taxon>Caryophyllales</taxon>
        <taxon>Nepenthaceae</taxon>
        <taxon>Nepenthes</taxon>
    </lineage>
</organism>
<feature type="compositionally biased region" description="Polar residues" evidence="1">
    <location>
        <begin position="17"/>
        <end position="44"/>
    </location>
</feature>
<protein>
    <submittedName>
        <fullName evidence="2">Uncharacterized protein</fullName>
    </submittedName>
</protein>
<sequence length="240" mass="25852">MTGKGLLDDSGPEPPSDVTTTTPTADSSCSRMKSGEAQTNPQSSWVAVVQNSGEPSVGPVALVSLDVLAAIDKSQHEDLGLADEHLKSCHPYATYEKSRVSNRDVLGNPMYASTLIEVTVVLQPDDEDEKSTVSNRDVLGNPMYASTLIEVVHEIRSSSTEISINGAAKGFQWMGYGWVWELDQTFPQKPNDEVSIEPVVPTMVEEDQEDLPNSIPVALRMVLGANATQAYLASLTSEGQ</sequence>
<proteinExistence type="predicted"/>
<keyword evidence="3" id="KW-1185">Reference proteome</keyword>
<dbReference type="EMBL" id="BSYO01000005">
    <property type="protein sequence ID" value="GMH04785.1"/>
    <property type="molecule type" value="Genomic_DNA"/>
</dbReference>
<comment type="caution">
    <text evidence="2">The sequence shown here is derived from an EMBL/GenBank/DDBJ whole genome shotgun (WGS) entry which is preliminary data.</text>
</comment>
<evidence type="ECO:0000313" key="3">
    <source>
        <dbReference type="Proteomes" id="UP001279734"/>
    </source>
</evidence>
<evidence type="ECO:0000313" key="2">
    <source>
        <dbReference type="EMBL" id="GMH04785.1"/>
    </source>
</evidence>
<name>A0AAD3XHL9_NEPGR</name>
<dbReference type="AlphaFoldDB" id="A0AAD3XHL9"/>
<dbReference type="Proteomes" id="UP001279734">
    <property type="component" value="Unassembled WGS sequence"/>
</dbReference>